<dbReference type="Proteomes" id="UP000481033">
    <property type="component" value="Unassembled WGS sequence"/>
</dbReference>
<reference evidence="1 2" key="1">
    <citation type="journal article" date="2020" name="Microb. Ecol.">
        <title>Ecogenomics of the Marine Benthic Filamentous Cyanobacterium Adonisia.</title>
        <authorList>
            <person name="Walter J.M."/>
            <person name="Coutinho F.H."/>
            <person name="Leomil L."/>
            <person name="Hargreaves P.I."/>
            <person name="Campeao M.E."/>
            <person name="Vieira V.V."/>
            <person name="Silva B.S."/>
            <person name="Fistarol G.O."/>
            <person name="Salomon P.S."/>
            <person name="Sawabe T."/>
            <person name="Mino S."/>
            <person name="Hosokawa M."/>
            <person name="Miyashita H."/>
            <person name="Maruyama F."/>
            <person name="van Verk M.C."/>
            <person name="Dutilh B.E."/>
            <person name="Thompson C.C."/>
            <person name="Thompson F.L."/>
        </authorList>
    </citation>
    <scope>NUCLEOTIDE SEQUENCE [LARGE SCALE GENOMIC DNA]</scope>
    <source>
        <strain evidence="1 2">CCMR0081</strain>
    </source>
</reference>
<dbReference type="EMBL" id="QXHD01000004">
    <property type="protein sequence ID" value="NEZ59469.1"/>
    <property type="molecule type" value="Genomic_DNA"/>
</dbReference>
<evidence type="ECO:0000313" key="1">
    <source>
        <dbReference type="EMBL" id="NEZ59469.1"/>
    </source>
</evidence>
<proteinExistence type="predicted"/>
<keyword evidence="2" id="KW-1185">Reference proteome</keyword>
<organism evidence="1 2">
    <name type="scientific">Adonisia turfae CCMR0081</name>
    <dbReference type="NCBI Taxonomy" id="2292702"/>
    <lineage>
        <taxon>Bacteria</taxon>
        <taxon>Bacillati</taxon>
        <taxon>Cyanobacteriota</taxon>
        <taxon>Adonisia</taxon>
        <taxon>Adonisia turfae</taxon>
    </lineage>
</organism>
<sequence length="101" mass="11348">MRCFPGTPGGFVLDSFRRTKRIVPTSLAVRIAHHAAVDVVFRTMIMSIEFTAFDLGLEVGTFHYDVDSTPKVGDIIDGMEITNIRRWDAEGLELEADIEYV</sequence>
<evidence type="ECO:0000313" key="2">
    <source>
        <dbReference type="Proteomes" id="UP000481033"/>
    </source>
</evidence>
<comment type="caution">
    <text evidence="1">The sequence shown here is derived from an EMBL/GenBank/DDBJ whole genome shotgun (WGS) entry which is preliminary data.</text>
</comment>
<protein>
    <submittedName>
        <fullName evidence="1">Uncharacterized protein</fullName>
    </submittedName>
</protein>
<name>A0A6M0RTI8_9CYAN</name>
<dbReference type="AlphaFoldDB" id="A0A6M0RTI8"/>
<accession>A0A6M0RTI8</accession>
<gene>
    <name evidence="1" type="ORF">DXZ20_28255</name>
</gene>